<protein>
    <submittedName>
        <fullName evidence="1">Uncharacterized protein</fullName>
    </submittedName>
</protein>
<name>A0A0E9U1K6_ANGAN</name>
<dbReference type="EMBL" id="GBXM01049502">
    <property type="protein sequence ID" value="JAH59075.1"/>
    <property type="molecule type" value="Transcribed_RNA"/>
</dbReference>
<dbReference type="Pfam" id="PF23116">
    <property type="entry name" value="HHD_RTEL1"/>
    <property type="match status" value="1"/>
</dbReference>
<proteinExistence type="predicted"/>
<reference evidence="1" key="2">
    <citation type="journal article" date="2015" name="Fish Shellfish Immunol.">
        <title>Early steps in the European eel (Anguilla anguilla)-Vibrio vulnificus interaction in the gills: Role of the RtxA13 toxin.</title>
        <authorList>
            <person name="Callol A."/>
            <person name="Pajuelo D."/>
            <person name="Ebbesson L."/>
            <person name="Teles M."/>
            <person name="MacKenzie S."/>
            <person name="Amaro C."/>
        </authorList>
    </citation>
    <scope>NUCLEOTIDE SEQUENCE</scope>
</reference>
<reference evidence="1" key="1">
    <citation type="submission" date="2014-11" db="EMBL/GenBank/DDBJ databases">
        <authorList>
            <person name="Amaro Gonzalez C."/>
        </authorList>
    </citation>
    <scope>NUCLEOTIDE SEQUENCE</scope>
</reference>
<dbReference type="AlphaFoldDB" id="A0A0E9U1K6"/>
<organism evidence="1">
    <name type="scientific">Anguilla anguilla</name>
    <name type="common">European freshwater eel</name>
    <name type="synonym">Muraena anguilla</name>
    <dbReference type="NCBI Taxonomy" id="7936"/>
    <lineage>
        <taxon>Eukaryota</taxon>
        <taxon>Metazoa</taxon>
        <taxon>Chordata</taxon>
        <taxon>Craniata</taxon>
        <taxon>Vertebrata</taxon>
        <taxon>Euteleostomi</taxon>
        <taxon>Actinopterygii</taxon>
        <taxon>Neopterygii</taxon>
        <taxon>Teleostei</taxon>
        <taxon>Anguilliformes</taxon>
        <taxon>Anguillidae</taxon>
        <taxon>Anguilla</taxon>
    </lineage>
</organism>
<evidence type="ECO:0000313" key="1">
    <source>
        <dbReference type="EMBL" id="JAH59075.1"/>
    </source>
</evidence>
<sequence>MKRSLSQVNSHKILEALQTYKRTDDLDQLLLVLVELFTKDANTHILLRGECQFHAKQK</sequence>
<accession>A0A0E9U1K6</accession>